<gene>
    <name evidence="1" type="ORF">MIZ03_3218</name>
</gene>
<organism evidence="1 2">
    <name type="scientific">Rhodoferax lithotrophicus</name>
    <dbReference type="NCBI Taxonomy" id="2798804"/>
    <lineage>
        <taxon>Bacteria</taxon>
        <taxon>Pseudomonadati</taxon>
        <taxon>Pseudomonadota</taxon>
        <taxon>Betaproteobacteria</taxon>
        <taxon>Burkholderiales</taxon>
        <taxon>Comamonadaceae</taxon>
        <taxon>Rhodoferax</taxon>
    </lineage>
</organism>
<keyword evidence="2" id="KW-1185">Reference proteome</keyword>
<evidence type="ECO:0000313" key="1">
    <source>
        <dbReference type="EMBL" id="BCO28318.1"/>
    </source>
</evidence>
<protein>
    <submittedName>
        <fullName evidence="1">Uncharacterized protein</fullName>
    </submittedName>
</protein>
<name>A0ABM7MPZ2_9BURK</name>
<evidence type="ECO:0000313" key="2">
    <source>
        <dbReference type="Proteomes" id="UP000824366"/>
    </source>
</evidence>
<sequence length="403" mass="43244">MLAVCCAAQAQDTAPLVSGQVRLQWDDVHANTAGPLAASHALQSGIADLPASGATVQTELRASGQGITAVVTLQQLRNEGQATHSQAWVNELVASYDAGAWQFSAGKKIVSWDVGYGYRPNDMVQQEVRRTLVSSTPEGRPMLLAEHFITDTAWSLVWVNPTALSDTLGAQEPALAARLYQRSGAADWYGFARIGAHTGTSLGAALAWVATNELELHSSLRYAERVDSTVMRPAVSGLQASNPWQSASEPDVAQLLLGGTWTNASQLSLLAEAWWDGSAPSDAQWQTWSARNRQLSSLAGWGAPAAAVAGNLAWQAQALGTAANLQRRNLYLRLSWDHEGWQPSLDLLYHPLDGGRMLTAALLWKGDRVQVQGGLRVYGGPAQAVLAQLPSSRQAYLALTWAF</sequence>
<dbReference type="EMBL" id="AP024238">
    <property type="protein sequence ID" value="BCO28318.1"/>
    <property type="molecule type" value="Genomic_DNA"/>
</dbReference>
<accession>A0ABM7MPZ2</accession>
<dbReference type="Proteomes" id="UP000824366">
    <property type="component" value="Chromosome"/>
</dbReference>
<proteinExistence type="predicted"/>
<reference evidence="1 2" key="1">
    <citation type="journal article" date="2021" name="Microbiol. Spectr.">
        <title>A Single Bacterium Capable of Oxidation and Reduction of Iron at Circumneutral pH.</title>
        <authorList>
            <person name="Kato S."/>
            <person name="Ohkuma M."/>
        </authorList>
    </citation>
    <scope>NUCLEOTIDE SEQUENCE [LARGE SCALE GENOMIC DNA]</scope>
    <source>
        <strain evidence="1 2">MIZ03</strain>
    </source>
</reference>